<dbReference type="RefSeq" id="WP_379793150.1">
    <property type="nucleotide sequence ID" value="NZ_JBHSQB010000019.1"/>
</dbReference>
<protein>
    <submittedName>
        <fullName evidence="8">TolC family protein</fullName>
    </submittedName>
</protein>
<evidence type="ECO:0000256" key="7">
    <source>
        <dbReference type="ARBA" id="ARBA00023237"/>
    </source>
</evidence>
<evidence type="ECO:0000256" key="1">
    <source>
        <dbReference type="ARBA" id="ARBA00004442"/>
    </source>
</evidence>
<evidence type="ECO:0000313" key="8">
    <source>
        <dbReference type="EMBL" id="MFC6098153.1"/>
    </source>
</evidence>
<dbReference type="Pfam" id="PF02321">
    <property type="entry name" value="OEP"/>
    <property type="match status" value="2"/>
</dbReference>
<comment type="subcellular location">
    <subcellularLocation>
        <location evidence="1">Cell outer membrane</location>
    </subcellularLocation>
</comment>
<keyword evidence="6" id="KW-0472">Membrane</keyword>
<sequence length="433" mass="49943">MNKRLILSLILFTSSIFVYGQEISWSLQKCVSVALENNIDIKIKQLQVVKAQKTYTHPLLELFPSIGFTGNHSYNFGSTIDPNTNNRVSSDIQYDNLNLNANTNLLDFGNLATAKKNKIEIELAKADKEVVEYEYKLKLLSNYFDALFSQELVKIQKEQLKNSTFNRDRISKEVEIGNKPQSDLYDIQLSFSQDEKRLMEAEQLFFTQKLQLFQLMNFKVENLQEIVLEVYLASEEIQKESIFQNPKIEYADLAYKSSRKDIAILRSANLPSLVGFYGFSTFYSTPINQSNFGIPSFQTQLADNKNHQAGLQLNIPVFNGFKRNRQIIASKIESEKVKLVSEQEKIKIKQLVELETTRKNQYVQLTKNLQNTLKYAKESFKTTQSKFTSGKVDAVIYTSVKNQLLSSEYDFLKNNLMLQYASVKINLIQKNEF</sequence>
<dbReference type="InterPro" id="IPR051906">
    <property type="entry name" value="TolC-like"/>
</dbReference>
<accession>A0ABW1PRE7</accession>
<comment type="similarity">
    <text evidence="2">Belongs to the outer membrane factor (OMF) (TC 1.B.17) family.</text>
</comment>
<keyword evidence="3" id="KW-0813">Transport</keyword>
<evidence type="ECO:0000256" key="3">
    <source>
        <dbReference type="ARBA" id="ARBA00022448"/>
    </source>
</evidence>
<keyword evidence="4" id="KW-1134">Transmembrane beta strand</keyword>
<name>A0ABW1PRE7_9FLAO</name>
<dbReference type="SUPFAM" id="SSF56954">
    <property type="entry name" value="Outer membrane efflux proteins (OEP)"/>
    <property type="match status" value="1"/>
</dbReference>
<reference evidence="9" key="1">
    <citation type="journal article" date="2019" name="Int. J. Syst. Evol. Microbiol.">
        <title>The Global Catalogue of Microorganisms (GCM) 10K type strain sequencing project: providing services to taxonomists for standard genome sequencing and annotation.</title>
        <authorList>
            <consortium name="The Broad Institute Genomics Platform"/>
            <consortium name="The Broad Institute Genome Sequencing Center for Infectious Disease"/>
            <person name="Wu L."/>
            <person name="Ma J."/>
        </authorList>
    </citation>
    <scope>NUCLEOTIDE SEQUENCE [LARGE SCALE GENOMIC DNA]</scope>
    <source>
        <strain evidence="9">CCUG 49679</strain>
    </source>
</reference>
<dbReference type="PANTHER" id="PTHR30026:SF20">
    <property type="entry name" value="OUTER MEMBRANE PROTEIN TOLC"/>
    <property type="match status" value="1"/>
</dbReference>
<dbReference type="EMBL" id="JBHSQB010000019">
    <property type="protein sequence ID" value="MFC6098153.1"/>
    <property type="molecule type" value="Genomic_DNA"/>
</dbReference>
<dbReference type="Proteomes" id="UP001596287">
    <property type="component" value="Unassembled WGS sequence"/>
</dbReference>
<comment type="caution">
    <text evidence="8">The sequence shown here is derived from an EMBL/GenBank/DDBJ whole genome shotgun (WGS) entry which is preliminary data.</text>
</comment>
<dbReference type="InterPro" id="IPR003423">
    <property type="entry name" value="OMP_efflux"/>
</dbReference>
<organism evidence="8 9">
    <name type="scientific">Flavobacterium qiangtangense</name>
    <dbReference type="NCBI Taxonomy" id="1442595"/>
    <lineage>
        <taxon>Bacteria</taxon>
        <taxon>Pseudomonadati</taxon>
        <taxon>Bacteroidota</taxon>
        <taxon>Flavobacteriia</taxon>
        <taxon>Flavobacteriales</taxon>
        <taxon>Flavobacteriaceae</taxon>
        <taxon>Flavobacterium</taxon>
    </lineage>
</organism>
<dbReference type="Gene3D" id="1.20.1600.10">
    <property type="entry name" value="Outer membrane efflux proteins (OEP)"/>
    <property type="match status" value="1"/>
</dbReference>
<proteinExistence type="inferred from homology"/>
<keyword evidence="9" id="KW-1185">Reference proteome</keyword>
<keyword evidence="5" id="KW-0812">Transmembrane</keyword>
<dbReference type="PANTHER" id="PTHR30026">
    <property type="entry name" value="OUTER MEMBRANE PROTEIN TOLC"/>
    <property type="match status" value="1"/>
</dbReference>
<evidence type="ECO:0000256" key="4">
    <source>
        <dbReference type="ARBA" id="ARBA00022452"/>
    </source>
</evidence>
<gene>
    <name evidence="8" type="ORF">ACFPVY_15990</name>
</gene>
<evidence type="ECO:0000256" key="2">
    <source>
        <dbReference type="ARBA" id="ARBA00007613"/>
    </source>
</evidence>
<keyword evidence="7" id="KW-0998">Cell outer membrane</keyword>
<evidence type="ECO:0000313" key="9">
    <source>
        <dbReference type="Proteomes" id="UP001596287"/>
    </source>
</evidence>
<evidence type="ECO:0000256" key="6">
    <source>
        <dbReference type="ARBA" id="ARBA00023136"/>
    </source>
</evidence>
<evidence type="ECO:0000256" key="5">
    <source>
        <dbReference type="ARBA" id="ARBA00022692"/>
    </source>
</evidence>